<organism evidence="1">
    <name type="scientific">marine metagenome</name>
    <dbReference type="NCBI Taxonomy" id="408172"/>
    <lineage>
        <taxon>unclassified sequences</taxon>
        <taxon>metagenomes</taxon>
        <taxon>ecological metagenomes</taxon>
    </lineage>
</organism>
<proteinExistence type="predicted"/>
<name>A0A383E4M7_9ZZZZ</name>
<reference evidence="1" key="1">
    <citation type="submission" date="2018-05" db="EMBL/GenBank/DDBJ databases">
        <authorList>
            <person name="Lanie J.A."/>
            <person name="Ng W.-L."/>
            <person name="Kazmierczak K.M."/>
            <person name="Andrzejewski T.M."/>
            <person name="Davidsen T.M."/>
            <person name="Wayne K.J."/>
            <person name="Tettelin H."/>
            <person name="Glass J.I."/>
            <person name="Rusch D."/>
            <person name="Podicherti R."/>
            <person name="Tsui H.-C.T."/>
            <person name="Winkler M.E."/>
        </authorList>
    </citation>
    <scope>NUCLEOTIDE SEQUENCE</scope>
</reference>
<protein>
    <submittedName>
        <fullName evidence="1">Uncharacterized protein</fullName>
    </submittedName>
</protein>
<gene>
    <name evidence="1" type="ORF">METZ01_LOCUS504620</name>
</gene>
<dbReference type="EMBL" id="UINC01222822">
    <property type="protein sequence ID" value="SVE51766.1"/>
    <property type="molecule type" value="Genomic_DNA"/>
</dbReference>
<evidence type="ECO:0000313" key="1">
    <source>
        <dbReference type="EMBL" id="SVE51766.1"/>
    </source>
</evidence>
<accession>A0A383E4M7</accession>
<dbReference type="AlphaFoldDB" id="A0A383E4M7"/>
<sequence length="53" mass="6397">MAIQIQERRPYDENKLIHIAIEYARKAAERHVKKLVDDHLEQEEQESKKKLLN</sequence>